<dbReference type="PATRIC" id="fig|1423775.4.peg.2592"/>
<dbReference type="RefSeq" id="WP_025024711.1">
    <property type="nucleotide sequence ID" value="NZ_AZDZ01000022.1"/>
</dbReference>
<dbReference type="EMBL" id="AZDZ01000022">
    <property type="protein sequence ID" value="KRK78770.1"/>
    <property type="molecule type" value="Genomic_DNA"/>
</dbReference>
<name>A0A0R1KFU5_9LACO</name>
<protein>
    <submittedName>
        <fullName evidence="1">Uncharacterized protein</fullName>
    </submittedName>
</protein>
<evidence type="ECO:0000313" key="1">
    <source>
        <dbReference type="EMBL" id="KRK78770.1"/>
    </source>
</evidence>
<keyword evidence="2" id="KW-1185">Reference proteome</keyword>
<dbReference type="eggNOG" id="ENOG5032U35">
    <property type="taxonomic scope" value="Bacteria"/>
</dbReference>
<dbReference type="AlphaFoldDB" id="A0A0R1KFU5"/>
<sequence>MDEEIIKRIVKKTLDEESRKNKKSSNELRDWKLHNTKLLLENYHILNSHVHDINSTVDNYLSSIFDPDDLRLKSVIKYKLKTREMMHYINAQLIAYEIYCDKDGDAAKRRFEVLKMYYIDPFSKRKPTITDIANIQHSSERTVKRDLETSREEFSTFLFGIAGIESLSSK</sequence>
<accession>A0A0R1KFU5</accession>
<gene>
    <name evidence="1" type="ORF">FD03_GL002548</name>
</gene>
<dbReference type="OrthoDB" id="2186153at2"/>
<evidence type="ECO:0000313" key="2">
    <source>
        <dbReference type="Proteomes" id="UP000051248"/>
    </source>
</evidence>
<dbReference type="Proteomes" id="UP000051248">
    <property type="component" value="Unassembled WGS sequence"/>
</dbReference>
<organism evidence="1 2">
    <name type="scientific">Companilactobacillus nodensis DSM 19682 = JCM 14932 = NBRC 107160</name>
    <dbReference type="NCBI Taxonomy" id="1423775"/>
    <lineage>
        <taxon>Bacteria</taxon>
        <taxon>Bacillati</taxon>
        <taxon>Bacillota</taxon>
        <taxon>Bacilli</taxon>
        <taxon>Lactobacillales</taxon>
        <taxon>Lactobacillaceae</taxon>
        <taxon>Companilactobacillus</taxon>
    </lineage>
</organism>
<comment type="caution">
    <text evidence="1">The sequence shown here is derived from an EMBL/GenBank/DDBJ whole genome shotgun (WGS) entry which is preliminary data.</text>
</comment>
<proteinExistence type="predicted"/>
<reference evidence="1 2" key="1">
    <citation type="journal article" date="2015" name="Genome Announc.">
        <title>Expanding the biotechnology potential of lactobacilli through comparative genomics of 213 strains and associated genera.</title>
        <authorList>
            <person name="Sun Z."/>
            <person name="Harris H.M."/>
            <person name="McCann A."/>
            <person name="Guo C."/>
            <person name="Argimon S."/>
            <person name="Zhang W."/>
            <person name="Yang X."/>
            <person name="Jeffery I.B."/>
            <person name="Cooney J.C."/>
            <person name="Kagawa T.F."/>
            <person name="Liu W."/>
            <person name="Song Y."/>
            <person name="Salvetti E."/>
            <person name="Wrobel A."/>
            <person name="Rasinkangas P."/>
            <person name="Parkhill J."/>
            <person name="Rea M.C."/>
            <person name="O'Sullivan O."/>
            <person name="Ritari J."/>
            <person name="Douillard F.P."/>
            <person name="Paul Ross R."/>
            <person name="Yang R."/>
            <person name="Briner A.E."/>
            <person name="Felis G.E."/>
            <person name="de Vos W.M."/>
            <person name="Barrangou R."/>
            <person name="Klaenhammer T.R."/>
            <person name="Caufield P.W."/>
            <person name="Cui Y."/>
            <person name="Zhang H."/>
            <person name="O'Toole P.W."/>
        </authorList>
    </citation>
    <scope>NUCLEOTIDE SEQUENCE [LARGE SCALE GENOMIC DNA]</scope>
    <source>
        <strain evidence="1 2">DSM 19682</strain>
    </source>
</reference>